<evidence type="ECO:0000313" key="6">
    <source>
        <dbReference type="Proteomes" id="UP000797356"/>
    </source>
</evidence>
<evidence type="ECO:0000259" key="4">
    <source>
        <dbReference type="Pfam" id="PF23572"/>
    </source>
</evidence>
<dbReference type="InterPro" id="IPR055377">
    <property type="entry name" value="GH3_M"/>
</dbReference>
<dbReference type="PANTHER" id="PTHR31901">
    <property type="entry name" value="GH3 DOMAIN-CONTAINING PROTEIN"/>
    <property type="match status" value="1"/>
</dbReference>
<dbReference type="PANTHER" id="PTHR31901:SF44">
    <property type="entry name" value="INDOLE-3-ACETIC ACID-AMIDO SYNTHETASE GH3.6-RELATED"/>
    <property type="match status" value="1"/>
</dbReference>
<dbReference type="InterPro" id="IPR055378">
    <property type="entry name" value="GH3_C"/>
</dbReference>
<feature type="domain" description="GH3 middle" evidence="3">
    <location>
        <begin position="346"/>
        <end position="419"/>
    </location>
</feature>
<proteinExistence type="inferred from homology"/>
<organism evidence="5 6">
    <name type="scientific">Cocos nucifera</name>
    <name type="common">Coconut palm</name>
    <dbReference type="NCBI Taxonomy" id="13894"/>
    <lineage>
        <taxon>Eukaryota</taxon>
        <taxon>Viridiplantae</taxon>
        <taxon>Streptophyta</taxon>
        <taxon>Embryophyta</taxon>
        <taxon>Tracheophyta</taxon>
        <taxon>Spermatophyta</taxon>
        <taxon>Magnoliopsida</taxon>
        <taxon>Liliopsida</taxon>
        <taxon>Arecaceae</taxon>
        <taxon>Arecoideae</taxon>
        <taxon>Cocoseae</taxon>
        <taxon>Attaleinae</taxon>
        <taxon>Cocos</taxon>
    </lineage>
</organism>
<dbReference type="Pfam" id="PF23571">
    <property type="entry name" value="GH3_M"/>
    <property type="match status" value="1"/>
</dbReference>
<feature type="domain" description="GH3 C-terminal" evidence="4">
    <location>
        <begin position="432"/>
        <end position="556"/>
    </location>
</feature>
<sequence>MAEGDVLRQLDESTRDAHRLQLETLRSILEANAGTAYLRRHLSGYLPDALDANTFRRLVPLSSYDDYADFIARIADGVEPPTALSFDPLLCFFYSSGTSNLRPKLIPFFDSSHAKSASNLAHQASSTLLRRLFPPRQTVNKILWFLYTGNVTETKGGFKVMAASAYPFHRKGPNPLLPMIASPPEVVLGSDNHQQMYCHLLCGLSKSASMDGIRAPYAAGLVRAIRLLKSKWKQLCNDIESGLVNPEITDAAMRDAVQELLGGPQPQIAKRIREACGKSNWGGILSELWPEVRYVACVTTGSMEQYYPILKYYAGDVPLLCGDYFASECPVGINMDRMRSPEETSFVIIPNAAYFEFIPFEMGASSEAKESVDICGVEVGKMYEVVATTYRGLYRYRLGDVVKVVGFYNSSPQVQFITRSPKEASEIFTERELMSAMENFQLMLREGHRGEVVEFAGFFESGSGLKHVIIFVEASKDCMFLQRENLEESIAYLRGCCSSIEGCLGSVYRVKRSDGDLGPLQIAIVKPGSFDGLAKLAMENGAPANQYKPPKVIRNRGLVDLLKASVVVGASLEGN</sequence>
<gene>
    <name evidence="5" type="ORF">COCNU_01G002850</name>
</gene>
<evidence type="ECO:0000256" key="1">
    <source>
        <dbReference type="ARBA" id="ARBA00008068"/>
    </source>
</evidence>
<dbReference type="GO" id="GO:0016881">
    <property type="term" value="F:acid-amino acid ligase activity"/>
    <property type="evidence" value="ECO:0007669"/>
    <property type="project" value="TreeGrafter"/>
</dbReference>
<accession>A0A8K0MTR8</accession>
<dbReference type="Pfam" id="PF23572">
    <property type="entry name" value="GH3_C"/>
    <property type="match status" value="1"/>
</dbReference>
<reference evidence="5" key="2">
    <citation type="submission" date="2019-07" db="EMBL/GenBank/DDBJ databases">
        <authorList>
            <person name="Yang Y."/>
            <person name="Bocs S."/>
            <person name="Baudouin L."/>
        </authorList>
    </citation>
    <scope>NUCLEOTIDE SEQUENCE</scope>
    <source>
        <tissue evidence="5">Spear leaf of Hainan Tall coconut</tissue>
    </source>
</reference>
<dbReference type="Proteomes" id="UP000797356">
    <property type="component" value="Chromosome 1"/>
</dbReference>
<comment type="similarity">
    <text evidence="1">Belongs to the IAA-amido conjugating enzyme family.</text>
</comment>
<dbReference type="GO" id="GO:0005737">
    <property type="term" value="C:cytoplasm"/>
    <property type="evidence" value="ECO:0007669"/>
    <property type="project" value="TreeGrafter"/>
</dbReference>
<name>A0A8K0MTR8_COCNU</name>
<dbReference type="OrthoDB" id="10004661at2759"/>
<comment type="caution">
    <text evidence="5">The sequence shown here is derived from an EMBL/GenBank/DDBJ whole genome shotgun (WGS) entry which is preliminary data.</text>
</comment>
<dbReference type="InterPro" id="IPR004993">
    <property type="entry name" value="GH3"/>
</dbReference>
<evidence type="ECO:0000256" key="2">
    <source>
        <dbReference type="ARBA" id="ARBA00022598"/>
    </source>
</evidence>
<reference evidence="5" key="1">
    <citation type="journal article" date="2017" name="Gigascience">
        <title>The genome draft of coconut (Cocos nucifera).</title>
        <authorList>
            <person name="Xiao Y."/>
            <person name="Xu P."/>
            <person name="Fan H."/>
            <person name="Baudouin L."/>
            <person name="Xia W."/>
            <person name="Bocs S."/>
            <person name="Xu J."/>
            <person name="Li Q."/>
            <person name="Guo A."/>
            <person name="Zhou L."/>
            <person name="Li J."/>
            <person name="Wu Y."/>
            <person name="Ma Z."/>
            <person name="Armero A."/>
            <person name="Issali A.E."/>
            <person name="Liu N."/>
            <person name="Peng M."/>
            <person name="Yang Y."/>
        </authorList>
    </citation>
    <scope>NUCLEOTIDE SEQUENCE</scope>
    <source>
        <tissue evidence="5">Spear leaf of Hainan Tall coconut</tissue>
    </source>
</reference>
<keyword evidence="2" id="KW-0436">Ligase</keyword>
<evidence type="ECO:0000259" key="3">
    <source>
        <dbReference type="Pfam" id="PF23571"/>
    </source>
</evidence>
<keyword evidence="6" id="KW-1185">Reference proteome</keyword>
<dbReference type="AlphaFoldDB" id="A0A8K0MTR8"/>
<protein>
    <submittedName>
        <fullName evidence="5">Putative indole-3-acetic acid-amido synthetase GH3.6</fullName>
    </submittedName>
</protein>
<evidence type="ECO:0000313" key="5">
    <source>
        <dbReference type="EMBL" id="KAG1326351.1"/>
    </source>
</evidence>
<dbReference type="EMBL" id="CM017872">
    <property type="protein sequence ID" value="KAG1326351.1"/>
    <property type="molecule type" value="Genomic_DNA"/>
</dbReference>
<dbReference type="Pfam" id="PF03321">
    <property type="entry name" value="GH3"/>
    <property type="match status" value="1"/>
</dbReference>